<dbReference type="Proteomes" id="UP001157418">
    <property type="component" value="Unassembled WGS sequence"/>
</dbReference>
<accession>A0AAU9PQK6</accession>
<evidence type="ECO:0000313" key="2">
    <source>
        <dbReference type="Proteomes" id="UP001157418"/>
    </source>
</evidence>
<evidence type="ECO:0008006" key="3">
    <source>
        <dbReference type="Google" id="ProtNLM"/>
    </source>
</evidence>
<dbReference type="AlphaFoldDB" id="A0AAU9PQK6"/>
<organism evidence="1 2">
    <name type="scientific">Lactuca virosa</name>
    <dbReference type="NCBI Taxonomy" id="75947"/>
    <lineage>
        <taxon>Eukaryota</taxon>
        <taxon>Viridiplantae</taxon>
        <taxon>Streptophyta</taxon>
        <taxon>Embryophyta</taxon>
        <taxon>Tracheophyta</taxon>
        <taxon>Spermatophyta</taxon>
        <taxon>Magnoliopsida</taxon>
        <taxon>eudicotyledons</taxon>
        <taxon>Gunneridae</taxon>
        <taxon>Pentapetalae</taxon>
        <taxon>asterids</taxon>
        <taxon>campanulids</taxon>
        <taxon>Asterales</taxon>
        <taxon>Asteraceae</taxon>
        <taxon>Cichorioideae</taxon>
        <taxon>Cichorieae</taxon>
        <taxon>Lactucinae</taxon>
        <taxon>Lactuca</taxon>
    </lineage>
</organism>
<evidence type="ECO:0000313" key="1">
    <source>
        <dbReference type="EMBL" id="CAH1452194.1"/>
    </source>
</evidence>
<protein>
    <recommendedName>
        <fullName evidence="3">Zinc finger GRF-type domain-containing protein</fullName>
    </recommendedName>
</protein>
<gene>
    <name evidence="1" type="ORF">LVIROSA_LOCUS37508</name>
</gene>
<proteinExistence type="predicted"/>
<keyword evidence="2" id="KW-1185">Reference proteome</keyword>
<comment type="caution">
    <text evidence="1">The sequence shown here is derived from an EMBL/GenBank/DDBJ whole genome shotgun (WGS) entry which is preliminary data.</text>
</comment>
<name>A0AAU9PQK6_9ASTR</name>
<sequence length="119" mass="14524">MTMMKHVPHVAVRMESAWTDDNVARRFWNYKNSLSVEGPKCKFFMWKDDEMDEGYYKDQLRKMRFELCRKEDHNEVAKEQKKLVKLQQDREAEKEFFDMELMELKKENTLMKTYLGIAK</sequence>
<reference evidence="1 2" key="1">
    <citation type="submission" date="2022-01" db="EMBL/GenBank/DDBJ databases">
        <authorList>
            <person name="Xiong W."/>
            <person name="Schranz E."/>
        </authorList>
    </citation>
    <scope>NUCLEOTIDE SEQUENCE [LARGE SCALE GENOMIC DNA]</scope>
</reference>
<dbReference type="EMBL" id="CAKMRJ010005745">
    <property type="protein sequence ID" value="CAH1452194.1"/>
    <property type="molecule type" value="Genomic_DNA"/>
</dbReference>